<feature type="transmembrane region" description="Helical" evidence="7">
    <location>
        <begin position="46"/>
        <end position="65"/>
    </location>
</feature>
<sequence length="473" mass="47762">MTADERDRARSALPFLVITQLMIVLDASIVNIALPSMGRELGMDQTGLQWVVNAYTLTFGGFLMLGGRMADLIGRRLVFVSGICLFGAASLAAALAPVAGVLVAARAVQGLSAAVASAAALSIIVATFPEGKGRNQALAMWGAVSGVGGAVGVLLGGVLTSGPGWPWIFYINVPIVVVVVLGVFRSVSGARGDTRGRLDVAGAVTLTGGLTLLVYAIVSGQSGDPVTILLALGLAVVLLVSFFLVQRKVREPLVPLSSFRNRNLSVASVVGLFAGAAPYAMFFLLSLHLQNVVGLTPLQTGLGFLPVSLISMVGAAALAPLAMARIGMRFTLLLSLGVLAVGLVLLSRLTEEDGFGATVAGQLVAGLGLGTTFVAVTTAAVAGLAENESGLASGLINTAQQLGGALGLGALAALSGAYSAAELAKEPPVSEVAALSSGYQVAFLGAAVFAVAGALIALALPRRESVPATTPHE</sequence>
<evidence type="ECO:0000256" key="7">
    <source>
        <dbReference type="SAM" id="Phobius"/>
    </source>
</evidence>
<evidence type="ECO:0000259" key="8">
    <source>
        <dbReference type="PROSITE" id="PS50850"/>
    </source>
</evidence>
<feature type="transmembrane region" description="Helical" evidence="7">
    <location>
        <begin position="140"/>
        <end position="161"/>
    </location>
</feature>
<dbReference type="Gene3D" id="1.20.1250.20">
    <property type="entry name" value="MFS general substrate transporter like domains"/>
    <property type="match status" value="1"/>
</dbReference>
<dbReference type="SUPFAM" id="SSF103473">
    <property type="entry name" value="MFS general substrate transporter"/>
    <property type="match status" value="1"/>
</dbReference>
<dbReference type="AlphaFoldDB" id="Q8KHB7"/>
<reference evidence="10" key="3">
    <citation type="journal article" date="2005" name="J. Bacteriol.">
        <title>Molecular analysis of the rebeccamycin L-amino acid oxidase from Lechevalieria aerocolonigenes ATCC 39243.</title>
        <authorList>
            <person name="Nishizawa T."/>
            <person name="Aldrich C.C."/>
            <person name="Sherman D.H."/>
        </authorList>
    </citation>
    <scope>NUCLEOTIDE SEQUENCE</scope>
</reference>
<keyword evidence="4 7" id="KW-0812">Transmembrane</keyword>
<feature type="transmembrane region" description="Helical" evidence="7">
    <location>
        <begin position="77"/>
        <end position="105"/>
    </location>
</feature>
<organism evidence="9">
    <name type="scientific">Lentzea aerocolonigenes</name>
    <name type="common">Lechevalieria aerocolonigenes</name>
    <name type="synonym">Saccharothrix aerocolonigenes</name>
    <dbReference type="NCBI Taxonomy" id="68170"/>
    <lineage>
        <taxon>Bacteria</taxon>
        <taxon>Bacillati</taxon>
        <taxon>Actinomycetota</taxon>
        <taxon>Actinomycetes</taxon>
        <taxon>Pseudonocardiales</taxon>
        <taxon>Pseudonocardiaceae</taxon>
        <taxon>Lentzea</taxon>
    </lineage>
</organism>
<dbReference type="InterPro" id="IPR005829">
    <property type="entry name" value="Sugar_transporter_CS"/>
</dbReference>
<feature type="transmembrane region" description="Helical" evidence="7">
    <location>
        <begin position="359"/>
        <end position="382"/>
    </location>
</feature>
<comment type="subcellular location">
    <subcellularLocation>
        <location evidence="1">Cell membrane</location>
        <topology evidence="1">Multi-pass membrane protein</topology>
    </subcellularLocation>
</comment>
<dbReference type="EMBL" id="AB090952">
    <property type="protein sequence ID" value="BAC10683.1"/>
    <property type="molecule type" value="Genomic_DNA"/>
</dbReference>
<feature type="transmembrane region" description="Helical" evidence="7">
    <location>
        <begin position="441"/>
        <end position="460"/>
    </location>
</feature>
<feature type="transmembrane region" description="Helical" evidence="7">
    <location>
        <begin position="402"/>
        <end position="421"/>
    </location>
</feature>
<dbReference type="PROSITE" id="PS00216">
    <property type="entry name" value="SUGAR_TRANSPORT_1"/>
    <property type="match status" value="1"/>
</dbReference>
<feature type="transmembrane region" description="Helical" evidence="7">
    <location>
        <begin position="226"/>
        <end position="245"/>
    </location>
</feature>
<reference evidence="9" key="2">
    <citation type="submission" date="2002-08" db="EMBL/GenBank/DDBJ databases">
        <title>The Biosynthesis of Indolocarbazoles in a Heterologous E. coli Host.</title>
        <authorList>
            <person name="Hyun C.-G."/>
            <person name="Bililign T."/>
            <person name="Liao J."/>
            <person name="Thorson J.S."/>
        </authorList>
    </citation>
    <scope>NUCLEOTIDE SEQUENCE</scope>
</reference>
<evidence type="ECO:0000313" key="9">
    <source>
        <dbReference type="EMBL" id="AAN01217.1"/>
    </source>
</evidence>
<feature type="transmembrane region" description="Helical" evidence="7">
    <location>
        <begin position="330"/>
        <end position="347"/>
    </location>
</feature>
<reference evidence="11" key="1">
    <citation type="journal article" date="2002" name="Chem. Biol.">
        <title>The biosynthetic gene cluster for the antitumor rebeccamycin: characterization and generation of indolocarbazole derivatives.</title>
        <authorList>
            <person name="Sanchez C."/>
            <person name="Butovich I.A."/>
            <person name="Brana A.F."/>
            <person name="Rohr J."/>
            <person name="Mendez C."/>
            <person name="Salas J.A."/>
        </authorList>
    </citation>
    <scope>NUCLEOTIDE SEQUENCE</scope>
    <source>
        <strain evidence="11">ATCC 39243</strain>
    </source>
</reference>
<feature type="transmembrane region" description="Helical" evidence="7">
    <location>
        <begin position="266"/>
        <end position="289"/>
    </location>
</feature>
<evidence type="ECO:0000256" key="5">
    <source>
        <dbReference type="ARBA" id="ARBA00022989"/>
    </source>
</evidence>
<evidence type="ECO:0000256" key="1">
    <source>
        <dbReference type="ARBA" id="ARBA00004651"/>
    </source>
</evidence>
<dbReference type="InterPro" id="IPR036259">
    <property type="entry name" value="MFS_trans_sf"/>
</dbReference>
<dbReference type="GO" id="GO:0005886">
    <property type="term" value="C:plasma membrane"/>
    <property type="evidence" value="ECO:0007669"/>
    <property type="project" value="UniProtKB-SubCell"/>
</dbReference>
<feature type="transmembrane region" description="Helical" evidence="7">
    <location>
        <begin position="167"/>
        <end position="188"/>
    </location>
</feature>
<feature type="transmembrane region" description="Helical" evidence="7">
    <location>
        <begin position="12"/>
        <end position="34"/>
    </location>
</feature>
<keyword evidence="6 7" id="KW-0472">Membrane</keyword>
<dbReference type="PANTHER" id="PTHR42718:SF46">
    <property type="entry name" value="BLR6921 PROTEIN"/>
    <property type="match status" value="1"/>
</dbReference>
<keyword evidence="3" id="KW-1003">Cell membrane</keyword>
<proteinExistence type="predicted"/>
<dbReference type="PROSITE" id="PS50850">
    <property type="entry name" value="MFS"/>
    <property type="match status" value="1"/>
</dbReference>
<dbReference type="Pfam" id="PF07690">
    <property type="entry name" value="MFS_1"/>
    <property type="match status" value="1"/>
</dbReference>
<feature type="transmembrane region" description="Helical" evidence="7">
    <location>
        <begin position="301"/>
        <end position="323"/>
    </location>
</feature>
<feature type="transmembrane region" description="Helical" evidence="7">
    <location>
        <begin position="111"/>
        <end position="128"/>
    </location>
</feature>
<keyword evidence="5 7" id="KW-1133">Transmembrane helix</keyword>
<name>Q8KHB7_LENAE</name>
<dbReference type="GO" id="GO:0022857">
    <property type="term" value="F:transmembrane transporter activity"/>
    <property type="evidence" value="ECO:0007669"/>
    <property type="project" value="InterPro"/>
</dbReference>
<dbReference type="EMBL" id="AJ414559">
    <property type="protein sequence ID" value="CAC93723.1"/>
    <property type="molecule type" value="Genomic_DNA"/>
</dbReference>
<feature type="domain" description="Major facilitator superfamily (MFS) profile" evidence="8">
    <location>
        <begin position="12"/>
        <end position="465"/>
    </location>
</feature>
<dbReference type="InterPro" id="IPR011701">
    <property type="entry name" value="MFS"/>
</dbReference>
<dbReference type="CDD" id="cd17321">
    <property type="entry name" value="MFS_MMR_MDR_like"/>
    <property type="match status" value="1"/>
</dbReference>
<dbReference type="PANTHER" id="PTHR42718">
    <property type="entry name" value="MAJOR FACILITATOR SUPERFAMILY MULTIDRUG TRANSPORTER MFSC"/>
    <property type="match status" value="1"/>
</dbReference>
<gene>
    <name evidence="9" type="primary">rbmK</name>
    <name evidence="10" type="synonym">rebT</name>
</gene>
<dbReference type="EMBL" id="AF534707">
    <property type="protein sequence ID" value="AAN01217.1"/>
    <property type="molecule type" value="Genomic_DNA"/>
</dbReference>
<evidence type="ECO:0000256" key="6">
    <source>
        <dbReference type="ARBA" id="ARBA00023136"/>
    </source>
</evidence>
<evidence type="ECO:0000256" key="4">
    <source>
        <dbReference type="ARBA" id="ARBA00022692"/>
    </source>
</evidence>
<evidence type="ECO:0000313" key="10">
    <source>
        <dbReference type="EMBL" id="BAC10683.1"/>
    </source>
</evidence>
<dbReference type="SMR" id="Q8KHB7"/>
<dbReference type="Gene3D" id="1.20.1720.10">
    <property type="entry name" value="Multidrug resistance protein D"/>
    <property type="match status" value="1"/>
</dbReference>
<evidence type="ECO:0000313" key="11">
    <source>
        <dbReference type="EMBL" id="CAC93723.1"/>
    </source>
</evidence>
<evidence type="ECO:0000256" key="2">
    <source>
        <dbReference type="ARBA" id="ARBA00022448"/>
    </source>
</evidence>
<keyword evidence="2" id="KW-0813">Transport</keyword>
<accession>Q8KHB7</accession>
<protein>
    <submittedName>
        <fullName evidence="9">Putative antibiotic antiporter</fullName>
    </submittedName>
    <submittedName>
        <fullName evidence="11">Putative integral membrane transporter</fullName>
    </submittedName>
    <submittedName>
        <fullName evidence="10">Putative translocase protein</fullName>
    </submittedName>
</protein>
<evidence type="ECO:0000256" key="3">
    <source>
        <dbReference type="ARBA" id="ARBA00022475"/>
    </source>
</evidence>
<feature type="transmembrane region" description="Helical" evidence="7">
    <location>
        <begin position="200"/>
        <end position="220"/>
    </location>
</feature>
<dbReference type="InterPro" id="IPR020846">
    <property type="entry name" value="MFS_dom"/>
</dbReference>